<dbReference type="GO" id="GO:0005524">
    <property type="term" value="F:ATP binding"/>
    <property type="evidence" value="ECO:0007669"/>
    <property type="project" value="UniProtKB-KW"/>
</dbReference>
<proteinExistence type="predicted"/>
<evidence type="ECO:0000256" key="2">
    <source>
        <dbReference type="ARBA" id="ARBA00022737"/>
    </source>
</evidence>
<keyword evidence="1" id="KW-0433">Leucine-rich repeat</keyword>
<dbReference type="InterPro" id="IPR000225">
    <property type="entry name" value="Armadillo"/>
</dbReference>
<dbReference type="InterPro" id="IPR032675">
    <property type="entry name" value="LRR_dom_sf"/>
</dbReference>
<feature type="region of interest" description="Disordered" evidence="6">
    <location>
        <begin position="902"/>
        <end position="921"/>
    </location>
</feature>
<dbReference type="InterPro" id="IPR000719">
    <property type="entry name" value="Prot_kinase_dom"/>
</dbReference>
<dbReference type="OrthoDB" id="19243at2759"/>
<dbReference type="Gene3D" id="1.10.510.10">
    <property type="entry name" value="Transferase(Phosphotransferase) domain 1"/>
    <property type="match status" value="1"/>
</dbReference>
<dbReference type="EMBL" id="AJWJ01000094">
    <property type="protein sequence ID" value="KAF2075579.1"/>
    <property type="molecule type" value="Genomic_DNA"/>
</dbReference>
<dbReference type="InterPro" id="IPR001245">
    <property type="entry name" value="Ser-Thr/Tyr_kinase_cat_dom"/>
</dbReference>
<sequence length="1843" mass="202165">MSLKNSFKLPGEPKEGKVRNITKLPSSNDGTVITNYTQKDVRNTFQKVTFPIFLDFSEGYYQLESDDFMKSCTNVVKELDLSSNSLIEISSLSHLTKLKRLILHKNNLVDVSLVGLSSLVYLGCCNNRLDHLSDLGDCKKLINIDLSGNRLVEGFEHLAKLKSLKVLDLSSNNICFTLGDFGKKVMDPIKKIKTLEFLSFENNPIEKRVDEFRLYVINELPKLKYLNWTTVTKEERTKAAKLEADGFWVKLQQIQQQQLLQQQQQQPTPVGRASFVQRKPSLVGMGMSPKLSSSLSRSTDVFMGSAPSISSSSSNIPNINASLAAAAEGSTPPIPVSAPMAIPNMKLTNEDTPSASPARKASPGSDSTDFGSVRSTTSTTSNPPVSASDLTREQSMSYLDMILNELPSPNADFSTFTSVLDQKLYLDLLYRAIVEDSIPDELQSMTTTISSSSSSFTVSSVAEPVAANGESPAAAASPAVVVPVISSIVVPEEDEMPPVMSPFEQRLSVAISIEDQDEEVLQVASVVDTMSISQVSNPTMSIVKESSSESLLPTIKLDKSSEIIQPSTPITTTTTTTTTEQVKVPSPVATIKKSPIPRTTKSEATNPAIEVKTQQFSATKDIWKKISENESPSVAAKTTPTPVAKPFAVKPPATTTPSTTPTPSTPIALPAKPPGKMIIKKVPIKPAPGTSPVIKPAPGTSPVIKPLVAKTPAAPVSPPTVPVVAKTPATTATPTTPPPTHKLENTLPKPIVTLTENGAIDIDHFNLEMEKALADIENTFALPVVKPAAVVTPPVVEQEEQVEKVEVLETVAATTVAVAAPIPQPPPMMEEEEPPKVVEQQHTKPTIPKSLLSNIVKKEESPLEQVESASSALDEMIQAYSNTSKSNANVKATPVADNSNVVAKQQPPQQQQQPPYQSSTPTTIITCQPSLPPPSSMSFGLDPWIVPHSSVQVGAKLGMGTFGDCYTGRIDKTNSVLLKKLRIQRFSDQFLNQFKNEVTHVKQLVHENLVPVVGCCVDNNIYIVNTHPSNGTSSLQQLLDNQQFQVSNEFIHRVSYSVSRAMVYLHQHDTIHRALKPSNVIVEHKEGGRVLVGDYAFCFIKDSVYNTGQHGNAYMAPELFNSSCNSYDQLSDQFSFGMLLWQLFSRVSPFADVQNSRIKEYITSGHRPELSDAIPTVFNRLIRACWNPDASSRPTFLTISKILSQPFQRIFAVSPTAKPNQVISSPIPITGNNNGSNSGNNGYGPTITHQAKHQFSETGQLKKKMNLVLEKITSMLFDPSPDSVKKALKALENLSSPENHQHIIGIGMMSNLVKIANNGGAFLPFDVKEQILRVLYSLCTNETLSNEFISSGGFVPLKQFINSQELSIVLASIKLLSVLADEQQLEQVRHSGLLEPLLALLGSDNENIVSQVVGALSRVLLDTENQRFFIENGSVPLLIEMMDSPQNGLSMRALLALCCLITNPACKQQLLDADMISKLMELLASPQKLLRLHTLKIVQNMSKDQEFRNLMVQSNCIDILVAQMESYSNNSIGNHSNNEILCLIFESLGSLLKNQSDITIFFNCRGVDHLVKFITYNQTDDILNGVLSITYSLVHHEQSRNILRQIIPRLVELLSKSTVSSHIIIQILYVLTLFSNHTSSLESLDSTMIFSVISTLLIANSNNHEIKLNALKFISGTARLNANKLSVTQLFSILSILVEYLSEKSTAIKEEAIATISWLSANNECRSVLLQKGVLKHLINYKSTNNDCNERLLWAISFFAFDEMAQSIMRENIKVFEFITDNLEKDQEVFKTLAIKSTLILAQKPLNKQYLINAGIQFPLQILQNSQSRSIALASKKILSLLE</sequence>
<feature type="repeat" description="ARM" evidence="5">
    <location>
        <begin position="1392"/>
        <end position="1434"/>
    </location>
</feature>
<evidence type="ECO:0000256" key="3">
    <source>
        <dbReference type="ARBA" id="ARBA00022741"/>
    </source>
</evidence>
<feature type="domain" description="Protein kinase" evidence="7">
    <location>
        <begin position="951"/>
        <end position="1208"/>
    </location>
</feature>
<feature type="compositionally biased region" description="Polar residues" evidence="6">
    <location>
        <begin position="364"/>
        <end position="374"/>
    </location>
</feature>
<comment type="caution">
    <text evidence="8">The sequence shown here is derived from an EMBL/GenBank/DDBJ whole genome shotgun (WGS) entry which is preliminary data.</text>
</comment>
<keyword evidence="2" id="KW-0677">Repeat</keyword>
<dbReference type="GO" id="GO:0004674">
    <property type="term" value="F:protein serine/threonine kinase activity"/>
    <property type="evidence" value="ECO:0007669"/>
    <property type="project" value="TreeGrafter"/>
</dbReference>
<evidence type="ECO:0000256" key="1">
    <source>
        <dbReference type="ARBA" id="ARBA00022614"/>
    </source>
</evidence>
<dbReference type="SUPFAM" id="SSF48371">
    <property type="entry name" value="ARM repeat"/>
    <property type="match status" value="2"/>
</dbReference>
<feature type="compositionally biased region" description="Low complexity" evidence="6">
    <location>
        <begin position="640"/>
        <end position="666"/>
    </location>
</feature>
<dbReference type="Gene3D" id="3.80.10.10">
    <property type="entry name" value="Ribonuclease Inhibitor"/>
    <property type="match status" value="2"/>
</dbReference>
<dbReference type="PROSITE" id="PS50011">
    <property type="entry name" value="PROTEIN_KINASE_DOM"/>
    <property type="match status" value="1"/>
</dbReference>
<dbReference type="SMART" id="SM00185">
    <property type="entry name" value="ARM"/>
    <property type="match status" value="8"/>
</dbReference>
<evidence type="ECO:0000256" key="4">
    <source>
        <dbReference type="ARBA" id="ARBA00022840"/>
    </source>
</evidence>
<evidence type="ECO:0000259" key="7">
    <source>
        <dbReference type="PROSITE" id="PS50011"/>
    </source>
</evidence>
<feature type="compositionally biased region" description="Polar residues" evidence="6">
    <location>
        <begin position="346"/>
        <end position="355"/>
    </location>
</feature>
<dbReference type="Gene3D" id="3.30.200.20">
    <property type="entry name" value="Phosphorylase Kinase, domain 1"/>
    <property type="match status" value="1"/>
</dbReference>
<dbReference type="InterPro" id="IPR051681">
    <property type="entry name" value="Ser/Thr_Kinases-Pseudokinases"/>
</dbReference>
<evidence type="ECO:0000313" key="9">
    <source>
        <dbReference type="Proteomes" id="UP000695562"/>
    </source>
</evidence>
<reference evidence="8" key="1">
    <citation type="submission" date="2020-01" db="EMBL/GenBank/DDBJ databases">
        <title>Development of genomics and gene disruption for Polysphondylium violaceum indicates a role for the polyketide synthase stlB in stalk morphogenesis.</title>
        <authorList>
            <person name="Narita B."/>
            <person name="Kawabe Y."/>
            <person name="Kin K."/>
            <person name="Saito T."/>
            <person name="Gibbs R."/>
            <person name="Kuspa A."/>
            <person name="Muzny D."/>
            <person name="Queller D."/>
            <person name="Richards S."/>
            <person name="Strassman J."/>
            <person name="Sucgang R."/>
            <person name="Worley K."/>
            <person name="Schaap P."/>
        </authorList>
    </citation>
    <scope>NUCLEOTIDE SEQUENCE</scope>
    <source>
        <strain evidence="8">QSvi11</strain>
    </source>
</reference>
<keyword evidence="3" id="KW-0547">Nucleotide-binding</keyword>
<feature type="region of interest" description="Disordered" evidence="6">
    <location>
        <begin position="345"/>
        <end position="390"/>
    </location>
</feature>
<dbReference type="InterPro" id="IPR016024">
    <property type="entry name" value="ARM-type_fold"/>
</dbReference>
<dbReference type="InterPro" id="IPR001611">
    <property type="entry name" value="Leu-rich_rpt"/>
</dbReference>
<dbReference type="Proteomes" id="UP000695562">
    <property type="component" value="Unassembled WGS sequence"/>
</dbReference>
<dbReference type="SUPFAM" id="SSF52058">
    <property type="entry name" value="L domain-like"/>
    <property type="match status" value="1"/>
</dbReference>
<feature type="region of interest" description="Disordered" evidence="6">
    <location>
        <begin position="631"/>
        <end position="673"/>
    </location>
</feature>
<accession>A0A8J4Q0E1</accession>
<evidence type="ECO:0000256" key="6">
    <source>
        <dbReference type="SAM" id="MobiDB-lite"/>
    </source>
</evidence>
<dbReference type="InterPro" id="IPR011989">
    <property type="entry name" value="ARM-like"/>
</dbReference>
<keyword evidence="9" id="KW-1185">Reference proteome</keyword>
<organism evidence="8 9">
    <name type="scientific">Polysphondylium violaceum</name>
    <dbReference type="NCBI Taxonomy" id="133409"/>
    <lineage>
        <taxon>Eukaryota</taxon>
        <taxon>Amoebozoa</taxon>
        <taxon>Evosea</taxon>
        <taxon>Eumycetozoa</taxon>
        <taxon>Dictyostelia</taxon>
        <taxon>Dictyosteliales</taxon>
        <taxon>Dictyosteliaceae</taxon>
        <taxon>Polysphondylium</taxon>
    </lineage>
</organism>
<gene>
    <name evidence="8" type="ORF">CYY_003122</name>
</gene>
<name>A0A8J4Q0E1_9MYCE</name>
<dbReference type="Pfam" id="PF00514">
    <property type="entry name" value="Arm"/>
    <property type="match status" value="1"/>
</dbReference>
<evidence type="ECO:0000313" key="8">
    <source>
        <dbReference type="EMBL" id="KAF2075579.1"/>
    </source>
</evidence>
<protein>
    <recommendedName>
        <fullName evidence="7">Protein kinase domain-containing protein</fullName>
    </recommendedName>
</protein>
<dbReference type="InterPro" id="IPR011009">
    <property type="entry name" value="Kinase-like_dom_sf"/>
</dbReference>
<dbReference type="PROSITE" id="PS50176">
    <property type="entry name" value="ARM_REPEAT"/>
    <property type="match status" value="1"/>
</dbReference>
<dbReference type="SUPFAM" id="SSF56112">
    <property type="entry name" value="Protein kinase-like (PK-like)"/>
    <property type="match status" value="1"/>
</dbReference>
<dbReference type="Pfam" id="PF07714">
    <property type="entry name" value="PK_Tyr_Ser-Thr"/>
    <property type="match status" value="1"/>
</dbReference>
<dbReference type="Gene3D" id="1.25.10.10">
    <property type="entry name" value="Leucine-rich Repeat Variant"/>
    <property type="match status" value="2"/>
</dbReference>
<keyword evidence="4" id="KW-0067">ATP-binding</keyword>
<dbReference type="PANTHER" id="PTHR44329">
    <property type="entry name" value="SERINE/THREONINE-PROTEIN KINASE TNNI3K-RELATED"/>
    <property type="match status" value="1"/>
</dbReference>
<feature type="compositionally biased region" description="Low complexity" evidence="6">
    <location>
        <begin position="905"/>
        <end position="917"/>
    </location>
</feature>
<dbReference type="Pfam" id="PF14580">
    <property type="entry name" value="LRR_9"/>
    <property type="match status" value="1"/>
</dbReference>
<dbReference type="PROSITE" id="PS51450">
    <property type="entry name" value="LRR"/>
    <property type="match status" value="1"/>
</dbReference>
<evidence type="ECO:0000256" key="5">
    <source>
        <dbReference type="PROSITE-ProRule" id="PRU00259"/>
    </source>
</evidence>